<accession>A0A7S2I8X0</accession>
<name>A0A7S2I8X0_9DINO</name>
<dbReference type="EMBL" id="HBGW01011185">
    <property type="protein sequence ID" value="CAD9511832.1"/>
    <property type="molecule type" value="Transcribed_RNA"/>
</dbReference>
<feature type="compositionally biased region" description="Pro residues" evidence="1">
    <location>
        <begin position="45"/>
        <end position="60"/>
    </location>
</feature>
<sequence>MAQAGSMPLSELRLCDTDAPRVSSAHEDLVIPARLGDGAGYDDPLNPPPFEWEDNPPPLEWPSSQRRGQADEPDCGGWTEPRRPAFDGVPDVLQRVLLALEAKTLGAASAAASAVRDASEPAWRNIYDLNWASSLFALKAHSLPSCWRSRCSARAQAQRTDLDIVPGRWRVYGSTEDRKGRVVTEGVCAFTGGFAMQGRASHRRVGRRLLGGLGHGQGESIEGKWSGSLQAHMTPGAGKRLWALGWREKLAGYVGSYDYLGRIFEQPGGKIIVVGEFKILGGFKGKFQFVLERLAPNDGPV</sequence>
<organism evidence="2">
    <name type="scientific">Zooxanthella nutricula</name>
    <dbReference type="NCBI Taxonomy" id="1333877"/>
    <lineage>
        <taxon>Eukaryota</taxon>
        <taxon>Sar</taxon>
        <taxon>Alveolata</taxon>
        <taxon>Dinophyceae</taxon>
        <taxon>Peridiniales</taxon>
        <taxon>Peridiniales incertae sedis</taxon>
        <taxon>Zooxanthella</taxon>
    </lineage>
</organism>
<evidence type="ECO:0000313" key="2">
    <source>
        <dbReference type="EMBL" id="CAD9511832.1"/>
    </source>
</evidence>
<dbReference type="AlphaFoldDB" id="A0A7S2I8X0"/>
<proteinExistence type="predicted"/>
<protein>
    <submittedName>
        <fullName evidence="2">Uncharacterized protein</fullName>
    </submittedName>
</protein>
<feature type="region of interest" description="Disordered" evidence="1">
    <location>
        <begin position="33"/>
        <end position="84"/>
    </location>
</feature>
<gene>
    <name evidence="2" type="ORF">BRAN1462_LOCUS7076</name>
</gene>
<reference evidence="2" key="1">
    <citation type="submission" date="2021-01" db="EMBL/GenBank/DDBJ databases">
        <authorList>
            <person name="Corre E."/>
            <person name="Pelletier E."/>
            <person name="Niang G."/>
            <person name="Scheremetjew M."/>
            <person name="Finn R."/>
            <person name="Kale V."/>
            <person name="Holt S."/>
            <person name="Cochrane G."/>
            <person name="Meng A."/>
            <person name="Brown T."/>
            <person name="Cohen L."/>
        </authorList>
    </citation>
    <scope>NUCLEOTIDE SEQUENCE</scope>
    <source>
        <strain evidence="2">RCC3387</strain>
    </source>
</reference>
<evidence type="ECO:0000256" key="1">
    <source>
        <dbReference type="SAM" id="MobiDB-lite"/>
    </source>
</evidence>